<proteinExistence type="predicted"/>
<feature type="compositionally biased region" description="Basic and acidic residues" evidence="1">
    <location>
        <begin position="53"/>
        <end position="65"/>
    </location>
</feature>
<dbReference type="Proteomes" id="UP000712281">
    <property type="component" value="Unassembled WGS sequence"/>
</dbReference>
<feature type="signal peptide" evidence="2">
    <location>
        <begin position="1"/>
        <end position="22"/>
    </location>
</feature>
<evidence type="ECO:0000313" key="4">
    <source>
        <dbReference type="Proteomes" id="UP000712281"/>
    </source>
</evidence>
<feature type="region of interest" description="Disordered" evidence="1">
    <location>
        <begin position="46"/>
        <end position="65"/>
    </location>
</feature>
<reference evidence="3" key="1">
    <citation type="submission" date="2019-12" db="EMBL/GenBank/DDBJ databases">
        <title>Genome sequencing and annotation of Brassica cretica.</title>
        <authorList>
            <person name="Studholme D.J."/>
            <person name="Sarris P.F."/>
        </authorList>
    </citation>
    <scope>NUCLEOTIDE SEQUENCE</scope>
    <source>
        <strain evidence="3">PFS-001/15</strain>
        <tissue evidence="3">Leaf</tissue>
    </source>
</reference>
<evidence type="ECO:0000256" key="1">
    <source>
        <dbReference type="SAM" id="MobiDB-lite"/>
    </source>
</evidence>
<gene>
    <name evidence="3" type="ORF">F2Q68_00030134</name>
</gene>
<comment type="caution">
    <text evidence="3">The sequence shown here is derived from an EMBL/GenBank/DDBJ whole genome shotgun (WGS) entry which is preliminary data.</text>
</comment>
<name>A0A8S9G825_BRACR</name>
<evidence type="ECO:0000313" key="3">
    <source>
        <dbReference type="EMBL" id="KAF2540656.1"/>
    </source>
</evidence>
<organism evidence="3 4">
    <name type="scientific">Brassica cretica</name>
    <name type="common">Mustard</name>
    <dbReference type="NCBI Taxonomy" id="69181"/>
    <lineage>
        <taxon>Eukaryota</taxon>
        <taxon>Viridiplantae</taxon>
        <taxon>Streptophyta</taxon>
        <taxon>Embryophyta</taxon>
        <taxon>Tracheophyta</taxon>
        <taxon>Spermatophyta</taxon>
        <taxon>Magnoliopsida</taxon>
        <taxon>eudicotyledons</taxon>
        <taxon>Gunneridae</taxon>
        <taxon>Pentapetalae</taxon>
        <taxon>rosids</taxon>
        <taxon>malvids</taxon>
        <taxon>Brassicales</taxon>
        <taxon>Brassicaceae</taxon>
        <taxon>Brassiceae</taxon>
        <taxon>Brassica</taxon>
    </lineage>
</organism>
<feature type="chain" id="PRO_5035742697" description="Secreted protein" evidence="2">
    <location>
        <begin position="23"/>
        <end position="190"/>
    </location>
</feature>
<protein>
    <recommendedName>
        <fullName evidence="5">Secreted protein</fullName>
    </recommendedName>
</protein>
<evidence type="ECO:0008006" key="5">
    <source>
        <dbReference type="Google" id="ProtNLM"/>
    </source>
</evidence>
<dbReference type="EMBL" id="QGKW02002005">
    <property type="protein sequence ID" value="KAF2540656.1"/>
    <property type="molecule type" value="Genomic_DNA"/>
</dbReference>
<evidence type="ECO:0000256" key="2">
    <source>
        <dbReference type="SAM" id="SignalP"/>
    </source>
</evidence>
<accession>A0A8S9G825</accession>
<keyword evidence="2" id="KW-0732">Signal</keyword>
<sequence>MRKGTRGAVCVLSLIRFVPVLPEQLAWPFSINRESLAQKMARKSLGKTLPKSYQREKDKERRDRRLEKRTVGVGVVLPARSDRGKARGSTWIPDRRTRRKRRRRTCLQGKEHPRLVGTLDLGLGRSRDKVLGLGRTDLWSGLTSRDRTWTVVKERCREDSSHGKMCGEWVIVDRCEVLIAYCANCELMID</sequence>
<dbReference type="AlphaFoldDB" id="A0A8S9G825"/>